<dbReference type="InterPro" id="IPR020578">
    <property type="entry name" value="Aminotrans_V_PyrdxlP_BS"/>
</dbReference>
<dbReference type="InterPro" id="IPR015422">
    <property type="entry name" value="PyrdxlP-dep_Trfase_small"/>
</dbReference>
<dbReference type="GO" id="GO:0030170">
    <property type="term" value="F:pyridoxal phosphate binding"/>
    <property type="evidence" value="ECO:0007669"/>
    <property type="project" value="InterPro"/>
</dbReference>
<dbReference type="HAMAP" id="MF_00331">
    <property type="entry name" value="Cys_desulf_IscS"/>
    <property type="match status" value="1"/>
</dbReference>
<dbReference type="FunCoup" id="A9VAL7">
    <property type="interactions" value="1530"/>
</dbReference>
<dbReference type="PANTHER" id="PTHR11601:SF34">
    <property type="entry name" value="CYSTEINE DESULFURASE"/>
    <property type="match status" value="1"/>
</dbReference>
<protein>
    <recommendedName>
        <fullName evidence="3">cysteine desulfurase</fullName>
        <ecNumber evidence="3">2.8.1.7</ecNumber>
    </recommendedName>
</protein>
<comment type="cofactor">
    <cofactor evidence="1 9">
        <name>pyridoxal 5'-phosphate</name>
        <dbReference type="ChEBI" id="CHEBI:597326"/>
    </cofactor>
</comment>
<evidence type="ECO:0000313" key="12">
    <source>
        <dbReference type="Proteomes" id="UP000001357"/>
    </source>
</evidence>
<feature type="domain" description="Aminotransferase class V" evidence="10">
    <location>
        <begin position="259"/>
        <end position="494"/>
    </location>
</feature>
<dbReference type="OMA" id="KGLYWAR"/>
<comment type="similarity">
    <text evidence="2">Belongs to the class-V pyridoxal-phosphate-dependent aminotransferase family. NifS/IscS subfamily.</text>
</comment>
<dbReference type="GO" id="GO:0016226">
    <property type="term" value="P:iron-sulfur cluster assembly"/>
    <property type="evidence" value="ECO:0000318"/>
    <property type="project" value="GO_Central"/>
</dbReference>
<evidence type="ECO:0000256" key="8">
    <source>
        <dbReference type="ARBA" id="ARBA00023014"/>
    </source>
</evidence>
<dbReference type="eggNOG" id="KOG1549">
    <property type="taxonomic scope" value="Eukaryota"/>
</dbReference>
<keyword evidence="4" id="KW-0808">Transferase</keyword>
<dbReference type="GO" id="GO:0031071">
    <property type="term" value="F:cysteine desulfurase activity"/>
    <property type="evidence" value="ECO:0000318"/>
    <property type="project" value="GO_Central"/>
</dbReference>
<dbReference type="InterPro" id="IPR010240">
    <property type="entry name" value="Cys_deSase_IscS"/>
</dbReference>
<dbReference type="RefSeq" id="XP_001749755.1">
    <property type="nucleotide sequence ID" value="XM_001749703.1"/>
</dbReference>
<sequence>MAATVKMLTAAAKAPLTLAWRARGLPVTRRALSVTASRFSAEPAVAPAEDDENESQLKAANAKQGAKPIYLDFQATTPLDPRVLDSMMPYMLHEYGNPHSRTHQYGWDAEAAVDNARDVRSTSVATCGTRSVPFTPAPRTSSNTLLVVPLALNLILPQEIASLIGANAKEIIFTSGATESNNLAIKGVANFYKNKKNHIITVQTEHKCVLDSCRILQQQGFEVTYLPVQKNGLIDLDVSMLTPRMALHTPNSYVPARILQELKAAIRPETSLVSVMMVNNEIGCVQPIKAIGELCRQNKVFFHTDAAQAIGKIPIDVNELNIDLMSISGHKIYGPKGVGALFVRRRPRVRLEALINGGGQERGLRSGTLAAPLAVGLGAACRVAREEMDFDHEHIQRLSKRLIDGIQGELDEVIFNGDKEQGYPGCVNLSFAYVEGESLLMALKDLALSSGSACTSASLEPSYVLRALGASDDLAHSSIRFGIGRFTTEAEVDYTVAKVNQHVNRLREMSPLWEMKLEGIDYNTIQW</sequence>
<dbReference type="GO" id="GO:0051536">
    <property type="term" value="F:iron-sulfur cluster binding"/>
    <property type="evidence" value="ECO:0007669"/>
    <property type="project" value="UniProtKB-KW"/>
</dbReference>
<dbReference type="GO" id="GO:0005634">
    <property type="term" value="C:nucleus"/>
    <property type="evidence" value="ECO:0000318"/>
    <property type="project" value="GO_Central"/>
</dbReference>
<dbReference type="Proteomes" id="UP000001357">
    <property type="component" value="Unassembled WGS sequence"/>
</dbReference>
<keyword evidence="6" id="KW-0663">Pyridoxal phosphate</keyword>
<name>A9VAL7_MONBE</name>
<gene>
    <name evidence="11" type="ORF">MONBRDRAFT_38863</name>
</gene>
<dbReference type="GeneID" id="5895017"/>
<dbReference type="Gene3D" id="3.90.1150.10">
    <property type="entry name" value="Aspartate Aminotransferase, domain 1"/>
    <property type="match status" value="2"/>
</dbReference>
<keyword evidence="5" id="KW-0479">Metal-binding</keyword>
<keyword evidence="7" id="KW-0408">Iron</keyword>
<dbReference type="GO" id="GO:0046872">
    <property type="term" value="F:metal ion binding"/>
    <property type="evidence" value="ECO:0007669"/>
    <property type="project" value="UniProtKB-KW"/>
</dbReference>
<dbReference type="AlphaFoldDB" id="A9VAL7"/>
<evidence type="ECO:0000256" key="7">
    <source>
        <dbReference type="ARBA" id="ARBA00023004"/>
    </source>
</evidence>
<dbReference type="Pfam" id="PF00266">
    <property type="entry name" value="Aminotran_5"/>
    <property type="match status" value="3"/>
</dbReference>
<evidence type="ECO:0000256" key="5">
    <source>
        <dbReference type="ARBA" id="ARBA00022723"/>
    </source>
</evidence>
<evidence type="ECO:0000256" key="4">
    <source>
        <dbReference type="ARBA" id="ARBA00022679"/>
    </source>
</evidence>
<dbReference type="GO" id="GO:0044571">
    <property type="term" value="P:[2Fe-2S] cluster assembly"/>
    <property type="evidence" value="ECO:0007669"/>
    <property type="project" value="InterPro"/>
</dbReference>
<dbReference type="SUPFAM" id="SSF53383">
    <property type="entry name" value="PLP-dependent transferases"/>
    <property type="match status" value="1"/>
</dbReference>
<dbReference type="KEGG" id="mbr:MONBRDRAFT_38863"/>
<dbReference type="InterPro" id="IPR000192">
    <property type="entry name" value="Aminotrans_V_dom"/>
</dbReference>
<dbReference type="EMBL" id="CH991574">
    <property type="protein sequence ID" value="EDQ85344.1"/>
    <property type="molecule type" value="Genomic_DNA"/>
</dbReference>
<evidence type="ECO:0000256" key="3">
    <source>
        <dbReference type="ARBA" id="ARBA00012239"/>
    </source>
</evidence>
<dbReference type="EC" id="2.8.1.7" evidence="3"/>
<feature type="domain" description="Aminotransferase class V" evidence="10">
    <location>
        <begin position="69"/>
        <end position="119"/>
    </location>
</feature>
<organism evidence="11 12">
    <name type="scientific">Monosiga brevicollis</name>
    <name type="common">Choanoflagellate</name>
    <dbReference type="NCBI Taxonomy" id="81824"/>
    <lineage>
        <taxon>Eukaryota</taxon>
        <taxon>Choanoflagellata</taxon>
        <taxon>Craspedida</taxon>
        <taxon>Salpingoecidae</taxon>
        <taxon>Monosiga</taxon>
    </lineage>
</organism>
<evidence type="ECO:0000256" key="1">
    <source>
        <dbReference type="ARBA" id="ARBA00001933"/>
    </source>
</evidence>
<dbReference type="PANTHER" id="PTHR11601">
    <property type="entry name" value="CYSTEINE DESULFURYLASE FAMILY MEMBER"/>
    <property type="match status" value="1"/>
</dbReference>
<keyword evidence="12" id="KW-1185">Reference proteome</keyword>
<evidence type="ECO:0000256" key="2">
    <source>
        <dbReference type="ARBA" id="ARBA00006490"/>
    </source>
</evidence>
<proteinExistence type="inferred from homology"/>
<evidence type="ECO:0000259" key="10">
    <source>
        <dbReference type="Pfam" id="PF00266"/>
    </source>
</evidence>
<dbReference type="GO" id="GO:1990221">
    <property type="term" value="C:L-cysteine desulfurase complex"/>
    <property type="evidence" value="ECO:0007669"/>
    <property type="project" value="UniProtKB-ARBA"/>
</dbReference>
<dbReference type="InterPro" id="IPR015424">
    <property type="entry name" value="PyrdxlP-dep_Trfase"/>
</dbReference>
<dbReference type="FunFam" id="3.90.1150.10:FF:000002">
    <property type="entry name" value="Cysteine desulfurase IscS"/>
    <property type="match status" value="1"/>
</dbReference>
<evidence type="ECO:0000256" key="9">
    <source>
        <dbReference type="RuleBase" id="RU004504"/>
    </source>
</evidence>
<evidence type="ECO:0000256" key="6">
    <source>
        <dbReference type="ARBA" id="ARBA00022898"/>
    </source>
</evidence>
<dbReference type="InterPro" id="IPR015421">
    <property type="entry name" value="PyrdxlP-dep_Trfase_major"/>
</dbReference>
<accession>A9VAL7</accession>
<dbReference type="PROSITE" id="PS00595">
    <property type="entry name" value="AA_TRANSFER_CLASS_5"/>
    <property type="match status" value="1"/>
</dbReference>
<reference evidence="11 12" key="1">
    <citation type="journal article" date="2008" name="Nature">
        <title>The genome of the choanoflagellate Monosiga brevicollis and the origin of metazoans.</title>
        <authorList>
            <consortium name="JGI Sequencing"/>
            <person name="King N."/>
            <person name="Westbrook M.J."/>
            <person name="Young S.L."/>
            <person name="Kuo A."/>
            <person name="Abedin M."/>
            <person name="Chapman J."/>
            <person name="Fairclough S."/>
            <person name="Hellsten U."/>
            <person name="Isogai Y."/>
            <person name="Letunic I."/>
            <person name="Marr M."/>
            <person name="Pincus D."/>
            <person name="Putnam N."/>
            <person name="Rokas A."/>
            <person name="Wright K.J."/>
            <person name="Zuzow R."/>
            <person name="Dirks W."/>
            <person name="Good M."/>
            <person name="Goodstein D."/>
            <person name="Lemons D."/>
            <person name="Li W."/>
            <person name="Lyons J.B."/>
            <person name="Morris A."/>
            <person name="Nichols S."/>
            <person name="Richter D.J."/>
            <person name="Salamov A."/>
            <person name="Bork P."/>
            <person name="Lim W.A."/>
            <person name="Manning G."/>
            <person name="Miller W.T."/>
            <person name="McGinnis W."/>
            <person name="Shapiro H."/>
            <person name="Tjian R."/>
            <person name="Grigoriev I.V."/>
            <person name="Rokhsar D."/>
        </authorList>
    </citation>
    <scope>NUCLEOTIDE SEQUENCE [LARGE SCALE GENOMIC DNA]</scope>
    <source>
        <strain evidence="12">MX1 / ATCC 50154</strain>
    </source>
</reference>
<dbReference type="InParanoid" id="A9VAL7"/>
<dbReference type="GO" id="GO:0005739">
    <property type="term" value="C:mitochondrion"/>
    <property type="evidence" value="ECO:0000318"/>
    <property type="project" value="GO_Central"/>
</dbReference>
<dbReference type="GO" id="GO:0005829">
    <property type="term" value="C:cytosol"/>
    <property type="evidence" value="ECO:0000318"/>
    <property type="project" value="GO_Central"/>
</dbReference>
<feature type="domain" description="Aminotransferase class V" evidence="10">
    <location>
        <begin position="158"/>
        <end position="237"/>
    </location>
</feature>
<keyword evidence="8" id="KW-0411">Iron-sulfur</keyword>
<dbReference type="Gene3D" id="3.40.640.10">
    <property type="entry name" value="Type I PLP-dependent aspartate aminotransferase-like (Major domain)"/>
    <property type="match status" value="2"/>
</dbReference>
<evidence type="ECO:0000313" key="11">
    <source>
        <dbReference type="EMBL" id="EDQ85344.1"/>
    </source>
</evidence>
<dbReference type="STRING" id="81824.A9VAL7"/>